<sequence length="337" mass="36938">MNSVSARKVWVFAARVVGEEDEEDGARVRLMKCAVIDCVAPICSVFVSSGFLMLGEESGVRVFHLRLLVKGEVRDKRDCKLNKSQGCGFKCGASCDCSRLQNGVIESVCESKSATVDGSAKTCSNGIIQKAGVNSNGARRTLRLKQDSSNCGIIFVTFSTLQDQSQTSKSPFFSLKSTSIHALSEKIFVVLDSAGDLHLLNLYNTFPGSEISGKMRHLKSTMKVQMLAVFPDVSTNLKQLLSIAETQTLWISDGFYSVHILPITELDIPLDELDEIESEEKRMQNSDNKECLGLIGRPSRKEARNEEKGIAMVCVTSALRERGWCGANKGAKYSKSN</sequence>
<protein>
    <submittedName>
        <fullName evidence="1">Uncharacterized protein</fullName>
    </submittedName>
</protein>
<keyword evidence="2" id="KW-1185">Reference proteome</keyword>
<comment type="caution">
    <text evidence="1">The sequence shown here is derived from an EMBL/GenBank/DDBJ whole genome shotgun (WGS) entry which is preliminary data.</text>
</comment>
<evidence type="ECO:0000313" key="1">
    <source>
        <dbReference type="EMBL" id="KAK9116114.1"/>
    </source>
</evidence>
<dbReference type="Proteomes" id="UP001417504">
    <property type="component" value="Unassembled WGS sequence"/>
</dbReference>
<reference evidence="1 2" key="1">
    <citation type="submission" date="2024-01" db="EMBL/GenBank/DDBJ databases">
        <title>Genome assemblies of Stephania.</title>
        <authorList>
            <person name="Yang L."/>
        </authorList>
    </citation>
    <scope>NUCLEOTIDE SEQUENCE [LARGE SCALE GENOMIC DNA]</scope>
    <source>
        <strain evidence="1">QJT</strain>
        <tissue evidence="1">Leaf</tissue>
    </source>
</reference>
<gene>
    <name evidence="1" type="ORF">Sjap_015061</name>
</gene>
<accession>A0AAP0IIF3</accession>
<dbReference type="EMBL" id="JBBNAE010000006">
    <property type="protein sequence ID" value="KAK9116114.1"/>
    <property type="molecule type" value="Genomic_DNA"/>
</dbReference>
<dbReference type="AlphaFoldDB" id="A0AAP0IIF3"/>
<name>A0AAP0IIF3_9MAGN</name>
<organism evidence="1 2">
    <name type="scientific">Stephania japonica</name>
    <dbReference type="NCBI Taxonomy" id="461633"/>
    <lineage>
        <taxon>Eukaryota</taxon>
        <taxon>Viridiplantae</taxon>
        <taxon>Streptophyta</taxon>
        <taxon>Embryophyta</taxon>
        <taxon>Tracheophyta</taxon>
        <taxon>Spermatophyta</taxon>
        <taxon>Magnoliopsida</taxon>
        <taxon>Ranunculales</taxon>
        <taxon>Menispermaceae</taxon>
        <taxon>Menispermoideae</taxon>
        <taxon>Cissampelideae</taxon>
        <taxon>Stephania</taxon>
    </lineage>
</organism>
<dbReference type="PANTHER" id="PTHR37383">
    <property type="entry name" value="OS01G0694200 PROTEIN"/>
    <property type="match status" value="1"/>
</dbReference>
<proteinExistence type="predicted"/>
<evidence type="ECO:0000313" key="2">
    <source>
        <dbReference type="Proteomes" id="UP001417504"/>
    </source>
</evidence>
<dbReference type="PANTHER" id="PTHR37383:SF1">
    <property type="entry name" value="OS01G0694200 PROTEIN"/>
    <property type="match status" value="1"/>
</dbReference>